<reference evidence="2" key="1">
    <citation type="journal article" date="2019" name="Int. J. Syst. Evol. Microbiol.">
        <title>The Global Catalogue of Microorganisms (GCM) 10K type strain sequencing project: providing services to taxonomists for standard genome sequencing and annotation.</title>
        <authorList>
            <consortium name="The Broad Institute Genomics Platform"/>
            <consortium name="The Broad Institute Genome Sequencing Center for Infectious Disease"/>
            <person name="Wu L."/>
            <person name="Ma J."/>
        </authorList>
    </citation>
    <scope>NUCLEOTIDE SEQUENCE [LARGE SCALE GENOMIC DNA]</scope>
    <source>
        <strain evidence="2">CGMCC 4.7319</strain>
    </source>
</reference>
<gene>
    <name evidence="1" type="ORF">GCM10011609_25190</name>
</gene>
<name>A0ABQ2HQY7_9PSEU</name>
<organism evidence="1 2">
    <name type="scientific">Lentzea pudingi</name>
    <dbReference type="NCBI Taxonomy" id="1789439"/>
    <lineage>
        <taxon>Bacteria</taxon>
        <taxon>Bacillati</taxon>
        <taxon>Actinomycetota</taxon>
        <taxon>Actinomycetes</taxon>
        <taxon>Pseudonocardiales</taxon>
        <taxon>Pseudonocardiaceae</taxon>
        <taxon>Lentzea</taxon>
    </lineage>
</organism>
<dbReference type="RefSeq" id="WP_189154860.1">
    <property type="nucleotide sequence ID" value="NZ_BMNC01000003.1"/>
</dbReference>
<proteinExistence type="predicted"/>
<dbReference type="Proteomes" id="UP000597656">
    <property type="component" value="Unassembled WGS sequence"/>
</dbReference>
<keyword evidence="2" id="KW-1185">Reference proteome</keyword>
<evidence type="ECO:0000313" key="2">
    <source>
        <dbReference type="Proteomes" id="UP000597656"/>
    </source>
</evidence>
<protein>
    <submittedName>
        <fullName evidence="1">Uncharacterized protein</fullName>
    </submittedName>
</protein>
<evidence type="ECO:0000313" key="1">
    <source>
        <dbReference type="EMBL" id="GGM87526.1"/>
    </source>
</evidence>
<accession>A0ABQ2HQY7</accession>
<sequence>MFDSDWGLRDFYAGDEDPNVTYTIILVAGQALPLAVVRLTGGVEEAFTHELRWEPSTLLSRVPSEPTWTAKPANVGYANGFLVEMVQVVRARTHLSEFADYKYFAYFRQTVDVLDLRKAHALIRRPEYYGDQEYMGHNTWEDTDRPHDVDRGEDMQGDYVAISAQEAAEFRQRLDAWWANEALRHYVITVNGNPAAVAARSRSASASVQEMVFDDDKGEFAPGELVSRAQQDPIAAAEEVPYDYAVRVMAALVCFRRDQDRAKLTGGYATFQRQVDVLDLDSAIGISREPVPESEGVSLPLTDFEAYRLFLRLSLRLARREARPVDGHYYFAVLDSLRDAADAGRAVSLIRCPADSAPRWELFLRAGEWLPTSGPLSLVTKPIGAADLHAIAARLSGETRYFQIVNGEPGFMRFIRWSPAGEATREHPDAPWQPCDVLGRWRREPAWTITEPGWLRARETGSG</sequence>
<dbReference type="EMBL" id="BMNC01000003">
    <property type="protein sequence ID" value="GGM87526.1"/>
    <property type="molecule type" value="Genomic_DNA"/>
</dbReference>
<comment type="caution">
    <text evidence="1">The sequence shown here is derived from an EMBL/GenBank/DDBJ whole genome shotgun (WGS) entry which is preliminary data.</text>
</comment>